<keyword evidence="3" id="KW-1185">Reference proteome</keyword>
<feature type="region of interest" description="Disordered" evidence="1">
    <location>
        <begin position="1"/>
        <end position="66"/>
    </location>
</feature>
<dbReference type="Proteomes" id="UP000002195">
    <property type="component" value="Unassembled WGS sequence"/>
</dbReference>
<proteinExistence type="predicted"/>
<dbReference type="FunCoup" id="Q54RN2">
    <property type="interactions" value="640"/>
</dbReference>
<protein>
    <submittedName>
        <fullName evidence="2">BRCA2 repeat-containing protein</fullName>
    </submittedName>
</protein>
<organism evidence="2 3">
    <name type="scientific">Dictyostelium discoideum</name>
    <name type="common">Social amoeba</name>
    <dbReference type="NCBI Taxonomy" id="44689"/>
    <lineage>
        <taxon>Eukaryota</taxon>
        <taxon>Amoebozoa</taxon>
        <taxon>Evosea</taxon>
        <taxon>Eumycetozoa</taxon>
        <taxon>Dictyostelia</taxon>
        <taxon>Dictyosteliales</taxon>
        <taxon>Dictyosteliaceae</taxon>
        <taxon>Dictyostelium</taxon>
    </lineage>
</organism>
<dbReference type="InParanoid" id="Q54RN2"/>
<name>Q54RN2_DICDI</name>
<sequence>MSESHNQNTNFTSGKGEPITVTEESIEKAKGIISSVEKTPPTKRGRNDNENIDTEPIQSNYNNNNNNFKVNKFDNKESTGFKTASNLPIRVSKETLNNEKSKIDIEHQQDIDINNYNQVLSTLEQPFKVDRENTQ</sequence>
<dbReference type="InterPro" id="IPR002093">
    <property type="entry name" value="BRCA2_repeat"/>
</dbReference>
<dbReference type="OMA" id="MSESHNQ"/>
<feature type="compositionally biased region" description="Polar residues" evidence="1">
    <location>
        <begin position="1"/>
        <end position="13"/>
    </location>
</feature>
<dbReference type="dictyBase" id="DDB_G0283019"/>
<evidence type="ECO:0000313" key="3">
    <source>
        <dbReference type="Proteomes" id="UP000002195"/>
    </source>
</evidence>
<accession>Q54RN2</accession>
<dbReference type="RefSeq" id="XP_639319.1">
    <property type="nucleotide sequence ID" value="XM_634227.1"/>
</dbReference>
<dbReference type="HOGENOM" id="CLU_1889668_0_0_1"/>
<dbReference type="GeneID" id="8623890"/>
<dbReference type="eggNOG" id="ENOG502RIGI">
    <property type="taxonomic scope" value="Eukaryota"/>
</dbReference>
<gene>
    <name evidence="2" type="ORF">DDB_G0283019</name>
</gene>
<reference evidence="2 3" key="1">
    <citation type="journal article" date="2005" name="Nature">
        <title>The genome of the social amoeba Dictyostelium discoideum.</title>
        <authorList>
            <consortium name="The Dictyostelium discoideum Sequencing Consortium"/>
            <person name="Eichinger L."/>
            <person name="Pachebat J.A."/>
            <person name="Glockner G."/>
            <person name="Rajandream M.A."/>
            <person name="Sucgang R."/>
            <person name="Berriman M."/>
            <person name="Song J."/>
            <person name="Olsen R."/>
            <person name="Szafranski K."/>
            <person name="Xu Q."/>
            <person name="Tunggal B."/>
            <person name="Kummerfeld S."/>
            <person name="Madera M."/>
            <person name="Konfortov B.A."/>
            <person name="Rivero F."/>
            <person name="Bankier A.T."/>
            <person name="Lehmann R."/>
            <person name="Hamlin N."/>
            <person name="Davies R."/>
            <person name="Gaudet P."/>
            <person name="Fey P."/>
            <person name="Pilcher K."/>
            <person name="Chen G."/>
            <person name="Saunders D."/>
            <person name="Sodergren E."/>
            <person name="Davis P."/>
            <person name="Kerhornou A."/>
            <person name="Nie X."/>
            <person name="Hall N."/>
            <person name="Anjard C."/>
            <person name="Hemphill L."/>
            <person name="Bason N."/>
            <person name="Farbrother P."/>
            <person name="Desany B."/>
            <person name="Just E."/>
            <person name="Morio T."/>
            <person name="Rost R."/>
            <person name="Churcher C."/>
            <person name="Cooper J."/>
            <person name="Haydock S."/>
            <person name="van Driessche N."/>
            <person name="Cronin A."/>
            <person name="Goodhead I."/>
            <person name="Muzny D."/>
            <person name="Mourier T."/>
            <person name="Pain A."/>
            <person name="Lu M."/>
            <person name="Harper D."/>
            <person name="Lindsay R."/>
            <person name="Hauser H."/>
            <person name="James K."/>
            <person name="Quiles M."/>
            <person name="Madan Babu M."/>
            <person name="Saito T."/>
            <person name="Buchrieser C."/>
            <person name="Wardroper A."/>
            <person name="Felder M."/>
            <person name="Thangavelu M."/>
            <person name="Johnson D."/>
            <person name="Knights A."/>
            <person name="Loulseged H."/>
            <person name="Mungall K."/>
            <person name="Oliver K."/>
            <person name="Price C."/>
            <person name="Quail M.A."/>
            <person name="Urushihara H."/>
            <person name="Hernandez J."/>
            <person name="Rabbinowitsch E."/>
            <person name="Steffen D."/>
            <person name="Sanders M."/>
            <person name="Ma J."/>
            <person name="Kohara Y."/>
            <person name="Sharp S."/>
            <person name="Simmonds M."/>
            <person name="Spiegler S."/>
            <person name="Tivey A."/>
            <person name="Sugano S."/>
            <person name="White B."/>
            <person name="Walker D."/>
            <person name="Woodward J."/>
            <person name="Winckler T."/>
            <person name="Tanaka Y."/>
            <person name="Shaulsky G."/>
            <person name="Schleicher M."/>
            <person name="Weinstock G."/>
            <person name="Rosenthal A."/>
            <person name="Cox E.C."/>
            <person name="Chisholm R.L."/>
            <person name="Gibbs R."/>
            <person name="Loomis W.F."/>
            <person name="Platzer M."/>
            <person name="Kay R.R."/>
            <person name="Williams J."/>
            <person name="Dear P.H."/>
            <person name="Noegel A.A."/>
            <person name="Barrell B."/>
            <person name="Kuspa A."/>
        </authorList>
    </citation>
    <scope>NUCLEOTIDE SEQUENCE [LARGE SCALE GENOMIC DNA]</scope>
    <source>
        <strain evidence="2 3">AX4</strain>
    </source>
</reference>
<dbReference type="KEGG" id="ddi:DDB_G0283019"/>
<evidence type="ECO:0000256" key="1">
    <source>
        <dbReference type="SAM" id="MobiDB-lite"/>
    </source>
</evidence>
<dbReference type="EMBL" id="AAFI02000049">
    <property type="protein sequence ID" value="EAL65953.1"/>
    <property type="molecule type" value="Genomic_DNA"/>
</dbReference>
<comment type="caution">
    <text evidence="2">The sequence shown here is derived from an EMBL/GenBank/DDBJ whole genome shotgun (WGS) entry which is preliminary data.</text>
</comment>
<dbReference type="PaxDb" id="44689-DDB0238497"/>
<evidence type="ECO:0000313" key="2">
    <source>
        <dbReference type="EMBL" id="EAL65953.1"/>
    </source>
</evidence>
<dbReference type="VEuPathDB" id="AmoebaDB:DDB_G0283019"/>
<dbReference type="PROSITE" id="PS50138">
    <property type="entry name" value="BRCA2_REPEAT"/>
    <property type="match status" value="1"/>
</dbReference>
<dbReference type="AlphaFoldDB" id="Q54RN2"/>